<proteinExistence type="predicted"/>
<comment type="caution">
    <text evidence="2">The sequence shown here is derived from an EMBL/GenBank/DDBJ whole genome shotgun (WGS) entry which is preliminary data.</text>
</comment>
<keyword evidence="3" id="KW-1185">Reference proteome</keyword>
<dbReference type="AlphaFoldDB" id="A0A418ZZ81"/>
<reference evidence="2 3" key="1">
    <citation type="submission" date="2018-09" db="EMBL/GenBank/DDBJ databases">
        <title>Paracoccus onubensis nov. sp. a moderate halophilic bacterium isolated from Gruta de las Maravillas (Aracena, Spain).</title>
        <authorList>
            <person name="Jurado V."/>
            <person name="Gutierrez-Patricio S."/>
            <person name="Gonzalez-Pimentel J.L."/>
            <person name="Laiz L."/>
            <person name="Saiz-Jimenez C."/>
        </authorList>
    </citation>
    <scope>NUCLEOTIDE SEQUENCE [LARGE SCALE GENOMIC DNA]</scope>
    <source>
        <strain evidence="2 3">DSM 19484</strain>
    </source>
</reference>
<evidence type="ECO:0000313" key="3">
    <source>
        <dbReference type="Proteomes" id="UP000285530"/>
    </source>
</evidence>
<keyword evidence="1" id="KW-0732">Signal</keyword>
<dbReference type="OrthoDB" id="5801444at2"/>
<accession>A0A418ZZ81</accession>
<feature type="signal peptide" evidence="1">
    <location>
        <begin position="1"/>
        <end position="23"/>
    </location>
</feature>
<feature type="chain" id="PRO_5019460658" description="DUF3108 domain-containing protein" evidence="1">
    <location>
        <begin position="24"/>
        <end position="203"/>
    </location>
</feature>
<sequence>MTRIAAIALILGLAALAPRAPLAAEAGDAVFAERGPWSLDGTLEWRMTIEGPQAEGFRPVADGRVLLDQVIDPSDQQPVLQVTQKLPERDRRIGPFPISSGDPVLTFFLEQTARDMAALSGGSPHYIRNRMKDALFRGGELDRTDDAVTARFRPFADDPNAGRMNGFDTLTLTFVMADPADPIREFTARTEGGPGYLSRLVME</sequence>
<dbReference type="RefSeq" id="WP_119885679.1">
    <property type="nucleotide sequence ID" value="NZ_CP067169.1"/>
</dbReference>
<evidence type="ECO:0008006" key="4">
    <source>
        <dbReference type="Google" id="ProtNLM"/>
    </source>
</evidence>
<name>A0A418ZZ81_9RHOB</name>
<evidence type="ECO:0000313" key="2">
    <source>
        <dbReference type="EMBL" id="RJL05755.1"/>
    </source>
</evidence>
<gene>
    <name evidence="2" type="ORF">D3P06_05905</name>
</gene>
<evidence type="ECO:0000256" key="1">
    <source>
        <dbReference type="SAM" id="SignalP"/>
    </source>
</evidence>
<organism evidence="2 3">
    <name type="scientific">Paracoccus aestuarii</name>
    <dbReference type="NCBI Taxonomy" id="453842"/>
    <lineage>
        <taxon>Bacteria</taxon>
        <taxon>Pseudomonadati</taxon>
        <taxon>Pseudomonadota</taxon>
        <taxon>Alphaproteobacteria</taxon>
        <taxon>Rhodobacterales</taxon>
        <taxon>Paracoccaceae</taxon>
        <taxon>Paracoccus</taxon>
    </lineage>
</organism>
<protein>
    <recommendedName>
        <fullName evidence="4">DUF3108 domain-containing protein</fullName>
    </recommendedName>
</protein>
<dbReference type="Proteomes" id="UP000285530">
    <property type="component" value="Unassembled WGS sequence"/>
</dbReference>
<dbReference type="EMBL" id="QZEV01000018">
    <property type="protein sequence ID" value="RJL05755.1"/>
    <property type="molecule type" value="Genomic_DNA"/>
</dbReference>